<keyword evidence="2" id="KW-1185">Reference proteome</keyword>
<dbReference type="EMBL" id="JAYKXP010000347">
    <property type="protein sequence ID" value="KAK7014766.1"/>
    <property type="molecule type" value="Genomic_DNA"/>
</dbReference>
<evidence type="ECO:0000313" key="1">
    <source>
        <dbReference type="EMBL" id="KAK7014766.1"/>
    </source>
</evidence>
<gene>
    <name evidence="1" type="ORF">VNI00_019278</name>
</gene>
<comment type="caution">
    <text evidence="1">The sequence shown here is derived from an EMBL/GenBank/DDBJ whole genome shotgun (WGS) entry which is preliminary data.</text>
</comment>
<proteinExistence type="predicted"/>
<accession>A0AAW0AP54</accession>
<name>A0AAW0AP54_9AGAR</name>
<dbReference type="AlphaFoldDB" id="A0AAW0AP54"/>
<reference evidence="1 2" key="1">
    <citation type="submission" date="2024-01" db="EMBL/GenBank/DDBJ databases">
        <title>A draft genome for a cacao thread blight-causing isolate of Paramarasmius palmivorus.</title>
        <authorList>
            <person name="Baruah I.K."/>
            <person name="Bukari Y."/>
            <person name="Amoako-Attah I."/>
            <person name="Meinhardt L.W."/>
            <person name="Bailey B.A."/>
            <person name="Cohen S.P."/>
        </authorList>
    </citation>
    <scope>NUCLEOTIDE SEQUENCE [LARGE SCALE GENOMIC DNA]</scope>
    <source>
        <strain evidence="1 2">GH-12</strain>
    </source>
</reference>
<protein>
    <submittedName>
        <fullName evidence="1">Uncharacterized protein</fullName>
    </submittedName>
</protein>
<sequence>MSNLRVLVDDLQRGLNSSRNDASFTMAEQFPPAAVSFYAVSALSKLKGVQSCLVKRPPSMDISSTLGVQFLVNLSSSNLSSGEEALVETETLKLRDLGSEIVFSMYSLIRIIYPALKISHSGKKRV</sequence>
<evidence type="ECO:0000313" key="2">
    <source>
        <dbReference type="Proteomes" id="UP001383192"/>
    </source>
</evidence>
<dbReference type="Proteomes" id="UP001383192">
    <property type="component" value="Unassembled WGS sequence"/>
</dbReference>
<organism evidence="1 2">
    <name type="scientific">Paramarasmius palmivorus</name>
    <dbReference type="NCBI Taxonomy" id="297713"/>
    <lineage>
        <taxon>Eukaryota</taxon>
        <taxon>Fungi</taxon>
        <taxon>Dikarya</taxon>
        <taxon>Basidiomycota</taxon>
        <taxon>Agaricomycotina</taxon>
        <taxon>Agaricomycetes</taxon>
        <taxon>Agaricomycetidae</taxon>
        <taxon>Agaricales</taxon>
        <taxon>Marasmiineae</taxon>
        <taxon>Marasmiaceae</taxon>
        <taxon>Paramarasmius</taxon>
    </lineage>
</organism>